<dbReference type="Gene3D" id="1.25.40.20">
    <property type="entry name" value="Ankyrin repeat-containing domain"/>
    <property type="match status" value="1"/>
</dbReference>
<feature type="repeat" description="ANK" evidence="3">
    <location>
        <begin position="91"/>
        <end position="123"/>
    </location>
</feature>
<dbReference type="PROSITE" id="PS50297">
    <property type="entry name" value="ANK_REP_REGION"/>
    <property type="match status" value="1"/>
</dbReference>
<name>A0A4Q8M371_9GAMM</name>
<dbReference type="PANTHER" id="PTHR24171">
    <property type="entry name" value="ANKYRIN REPEAT DOMAIN-CONTAINING PROTEIN 39-RELATED"/>
    <property type="match status" value="1"/>
</dbReference>
<keyword evidence="1" id="KW-0677">Repeat</keyword>
<reference evidence="4 5" key="1">
    <citation type="submission" date="2019-02" db="EMBL/GenBank/DDBJ databases">
        <title>WGS of Pseudoxanthomonas species novum from clinical isolates.</title>
        <authorList>
            <person name="Bernier A.-M."/>
            <person name="Bernard K."/>
            <person name="Vachon A."/>
        </authorList>
    </citation>
    <scope>NUCLEOTIDE SEQUENCE [LARGE SCALE GENOMIC DNA]</scope>
    <source>
        <strain evidence="4 5">NML130969</strain>
    </source>
</reference>
<evidence type="ECO:0000256" key="2">
    <source>
        <dbReference type="ARBA" id="ARBA00023043"/>
    </source>
</evidence>
<comment type="caution">
    <text evidence="4">The sequence shown here is derived from an EMBL/GenBank/DDBJ whole genome shotgun (WGS) entry which is preliminary data.</text>
</comment>
<dbReference type="InterPro" id="IPR002110">
    <property type="entry name" value="Ankyrin_rpt"/>
</dbReference>
<gene>
    <name evidence="4" type="ORF">EA655_11455</name>
</gene>
<proteinExistence type="predicted"/>
<protein>
    <submittedName>
        <fullName evidence="4">Ankyrin repeat domain-containing protein</fullName>
    </submittedName>
</protein>
<evidence type="ECO:0000313" key="5">
    <source>
        <dbReference type="Proteomes" id="UP000294164"/>
    </source>
</evidence>
<dbReference type="PROSITE" id="PS50088">
    <property type="entry name" value="ANK_REPEAT"/>
    <property type="match status" value="1"/>
</dbReference>
<dbReference type="Pfam" id="PF12796">
    <property type="entry name" value="Ank_2"/>
    <property type="match status" value="1"/>
</dbReference>
<dbReference type="AlphaFoldDB" id="A0A4Q8M371"/>
<dbReference type="EMBL" id="SHMG01000006">
    <property type="protein sequence ID" value="TAA41551.1"/>
    <property type="molecule type" value="Genomic_DNA"/>
</dbReference>
<dbReference type="Proteomes" id="UP000294164">
    <property type="component" value="Unassembled WGS sequence"/>
</dbReference>
<evidence type="ECO:0000256" key="1">
    <source>
        <dbReference type="ARBA" id="ARBA00022737"/>
    </source>
</evidence>
<keyword evidence="2 3" id="KW-0040">ANK repeat</keyword>
<evidence type="ECO:0000256" key="3">
    <source>
        <dbReference type="PROSITE-ProRule" id="PRU00023"/>
    </source>
</evidence>
<accession>A0A4Q8M371</accession>
<evidence type="ECO:0000313" key="4">
    <source>
        <dbReference type="EMBL" id="TAA41551.1"/>
    </source>
</evidence>
<dbReference type="RefSeq" id="WP_130534711.1">
    <property type="nucleotide sequence ID" value="NZ_SHMG01000006.1"/>
</dbReference>
<dbReference type="SMART" id="SM00248">
    <property type="entry name" value="ANK"/>
    <property type="match status" value="2"/>
</dbReference>
<dbReference type="SUPFAM" id="SSF48403">
    <property type="entry name" value="Ankyrin repeat"/>
    <property type="match status" value="1"/>
</dbReference>
<dbReference type="InterPro" id="IPR036770">
    <property type="entry name" value="Ankyrin_rpt-contain_sf"/>
</dbReference>
<sequence>MDYRRISETAGAKNWQRALDLIEDEYSDNTAEFQDLLDLMLERGLDVNAKDDRSKSLLGWACACSGSAETTGYVKSLLRAGADSNTRSENTGFSVLHFAASYGRPALVEELLIFGADPNAVVEMEGAWTNGLRAVELNTGAWSDEIFNLLIEYGTDLDREIQGKTLVQRFPEIQTLPAYVAKMEAINIQAAISDLPIRRTKQRVM</sequence>
<organism evidence="4 5">
    <name type="scientific">Pseudoxanthomonas winnipegensis</name>
    <dbReference type="NCBI Taxonomy" id="2480810"/>
    <lineage>
        <taxon>Bacteria</taxon>
        <taxon>Pseudomonadati</taxon>
        <taxon>Pseudomonadota</taxon>
        <taxon>Gammaproteobacteria</taxon>
        <taxon>Lysobacterales</taxon>
        <taxon>Lysobacteraceae</taxon>
        <taxon>Pseudoxanthomonas</taxon>
    </lineage>
</organism>